<sequence length="149" mass="17153">MIVTELDTAQVQALLANNRLGRLACTQDDQPYVVPITFSYSGVYLYSLSMLGQKIDWMRSNPKVCVQVDEFTHGREWKSVVVYGTYEELPEKIGFKHERERAWSLLSQHPNWWEPGSLKPIVPPPAEISSHLFYRIIIKTMTGRQAIDV</sequence>
<name>A0ABS0SBP3_9HYPH</name>
<dbReference type="RefSeq" id="WP_198475233.1">
    <property type="nucleotide sequence ID" value="NZ_JADGMQ010000002.1"/>
</dbReference>
<evidence type="ECO:0000313" key="2">
    <source>
        <dbReference type="Proteomes" id="UP000601789"/>
    </source>
</evidence>
<dbReference type="Proteomes" id="UP000601789">
    <property type="component" value="Unassembled WGS sequence"/>
</dbReference>
<protein>
    <submittedName>
        <fullName evidence="1">Pyridoxamine 5'-phosphate oxidase family protein</fullName>
    </submittedName>
</protein>
<accession>A0ABS0SBP3</accession>
<dbReference type="EMBL" id="JADGMQ010000002">
    <property type="protein sequence ID" value="MBI1620184.1"/>
    <property type="molecule type" value="Genomic_DNA"/>
</dbReference>
<dbReference type="InterPro" id="IPR024747">
    <property type="entry name" value="Pyridox_Oxase-rel"/>
</dbReference>
<comment type="caution">
    <text evidence="1">The sequence shown here is derived from an EMBL/GenBank/DDBJ whole genome shotgun (WGS) entry which is preliminary data.</text>
</comment>
<keyword evidence="2" id="KW-1185">Reference proteome</keyword>
<organism evidence="1 2">
    <name type="scientific">Aquamicrobium zhengzhouense</name>
    <dbReference type="NCBI Taxonomy" id="2781738"/>
    <lineage>
        <taxon>Bacteria</taxon>
        <taxon>Pseudomonadati</taxon>
        <taxon>Pseudomonadota</taxon>
        <taxon>Alphaproteobacteria</taxon>
        <taxon>Hyphomicrobiales</taxon>
        <taxon>Phyllobacteriaceae</taxon>
        <taxon>Aquamicrobium</taxon>
    </lineage>
</organism>
<proteinExistence type="predicted"/>
<gene>
    <name evidence="1" type="ORF">IOD40_05845</name>
</gene>
<reference evidence="1 2" key="1">
    <citation type="submission" date="2020-10" db="EMBL/GenBank/DDBJ databases">
        <title>Aquamicrobium zhengzhouensis sp. nov., a exopolysaccharide producing bacterium isolated from farmland soil.</title>
        <authorList>
            <person name="Wang X."/>
        </authorList>
    </citation>
    <scope>NUCLEOTIDE SEQUENCE [LARGE SCALE GENOMIC DNA]</scope>
    <source>
        <strain evidence="2">cd-1</strain>
    </source>
</reference>
<evidence type="ECO:0000313" key="1">
    <source>
        <dbReference type="EMBL" id="MBI1620184.1"/>
    </source>
</evidence>
<dbReference type="Pfam" id="PF12900">
    <property type="entry name" value="Pyridox_ox_2"/>
    <property type="match status" value="1"/>
</dbReference>
<dbReference type="Gene3D" id="2.30.110.10">
    <property type="entry name" value="Electron Transport, Fmn-binding Protein, Chain A"/>
    <property type="match status" value="1"/>
</dbReference>
<dbReference type="InterPro" id="IPR012349">
    <property type="entry name" value="Split_barrel_FMN-bd"/>
</dbReference>
<dbReference type="SUPFAM" id="SSF50475">
    <property type="entry name" value="FMN-binding split barrel"/>
    <property type="match status" value="1"/>
</dbReference>